<keyword evidence="2" id="KW-1185">Reference proteome</keyword>
<dbReference type="RefSeq" id="WP_083622953.1">
    <property type="nucleotide sequence ID" value="NZ_LR735023.1"/>
</dbReference>
<dbReference type="OrthoDB" id="9801841at2"/>
<comment type="caution">
    <text evidence="1">The sequence shown here is derived from an EMBL/GenBank/DDBJ whole genome shotgun (WGS) entry which is preliminary data.</text>
</comment>
<dbReference type="EMBL" id="CZCS02000243">
    <property type="protein sequence ID" value="VXD25930.1"/>
    <property type="molecule type" value="Genomic_DNA"/>
</dbReference>
<evidence type="ECO:0000313" key="1">
    <source>
        <dbReference type="EMBL" id="VXD25930.1"/>
    </source>
</evidence>
<reference evidence="1" key="1">
    <citation type="submission" date="2019-10" db="EMBL/GenBank/DDBJ databases">
        <authorList>
            <consortium name="Genoscope - CEA"/>
            <person name="William W."/>
        </authorList>
    </citation>
    <scope>NUCLEOTIDE SEQUENCE [LARGE SCALE GENOMIC DNA]</scope>
    <source>
        <strain evidence="1">BBR_PRJEB10994</strain>
    </source>
</reference>
<dbReference type="Proteomes" id="UP000182190">
    <property type="component" value="Unassembled WGS sequence"/>
</dbReference>
<protein>
    <submittedName>
        <fullName evidence="1">Uncharacterized protein</fullName>
    </submittedName>
</protein>
<dbReference type="AlphaFoldDB" id="A0A7Z9C4Q1"/>
<proteinExistence type="predicted"/>
<dbReference type="InterPro" id="IPR027417">
    <property type="entry name" value="P-loop_NTPase"/>
</dbReference>
<sequence length="619" mass="71609">MNHTSSFPKSKWIDFLRHYGAIPRNDNMYDEVIQRNLKRKKVEPITFETEYLKELIDNFKSESPKSVILTGTAGDGKTFCCREIWEALNGSSEDWEKDQKVYKLMIGNKQLLIVKDLSELENDLKINLLTEMANAIIESSLDNIYLIAANDGQLIEAWNQAIDNSNVIKVRQLIEELLVTDAKCNKDYNLRLYNLSRLSAAQIFPKILDAVLNNNGWQECQQCYYHNPLNPNEKCPIFENKIRLDGIENNQRIQKRLIDLLELAELNGMHLPIRQLLLLIANILLGHSDAKDYILNCKTIPKIIEKGTSNNASLYGNVFGENLSPRKRNSYEVFKVLSYFGIGTETSNQIDDILIFGSDDPDLQESYNDLVKRDLFYGASRQFCSEQERYLEGNSVEEREHFLTLLQSQRQRLFFIIPPEQESSLNFWNLTVFQYAGEYLNDVYRVLKEQKQISQNLIGRLVRGINRIFTGMLVKNPDKLIIATSGSYSQARISKVFEDEISVRKKRGEEVRIELDQNQNKPYLVVNLSANSELAPIRLGLNLTRYEYLSRVAEGTLPSSFSQECYEDILAFKTQIIQQIAKRKRLDNEPEINSENYILLQLLEVKDEIAHHIHLEIQL</sequence>
<evidence type="ECO:0000313" key="2">
    <source>
        <dbReference type="Proteomes" id="UP000182190"/>
    </source>
</evidence>
<name>A0A7Z9C4Q1_9CYAN</name>
<dbReference type="Gene3D" id="3.40.50.300">
    <property type="entry name" value="P-loop containing nucleotide triphosphate hydrolases"/>
    <property type="match status" value="1"/>
</dbReference>
<dbReference type="SUPFAM" id="SSF52540">
    <property type="entry name" value="P-loop containing nucleoside triphosphate hydrolases"/>
    <property type="match status" value="1"/>
</dbReference>
<gene>
    <name evidence="1" type="ORF">PL9631_980026</name>
</gene>
<accession>A0A7Z9C4Q1</accession>
<organism evidence="1 2">
    <name type="scientific">Planktothrix paucivesiculata PCC 9631</name>
    <dbReference type="NCBI Taxonomy" id="671071"/>
    <lineage>
        <taxon>Bacteria</taxon>
        <taxon>Bacillati</taxon>
        <taxon>Cyanobacteriota</taxon>
        <taxon>Cyanophyceae</taxon>
        <taxon>Oscillatoriophycideae</taxon>
        <taxon>Oscillatoriales</taxon>
        <taxon>Microcoleaceae</taxon>
        <taxon>Planktothrix</taxon>
    </lineage>
</organism>